<protein>
    <submittedName>
        <fullName evidence="1">Uncharacterized protein</fullName>
    </submittedName>
</protein>
<dbReference type="InterPro" id="IPR036188">
    <property type="entry name" value="FAD/NAD-bd_sf"/>
</dbReference>
<feature type="non-terminal residue" evidence="1">
    <location>
        <position position="1"/>
    </location>
</feature>
<dbReference type="EMBL" id="JBAHYK010003872">
    <property type="protein sequence ID" value="KAL0563148.1"/>
    <property type="molecule type" value="Genomic_DNA"/>
</dbReference>
<dbReference type="Gene3D" id="1.10.405.20">
    <property type="match status" value="1"/>
</dbReference>
<dbReference type="SUPFAM" id="SSF51905">
    <property type="entry name" value="FAD/NAD(P)-binding domain"/>
    <property type="match status" value="1"/>
</dbReference>
<accession>A0ABR3EJW4</accession>
<reference evidence="1 2" key="1">
    <citation type="submission" date="2024-02" db="EMBL/GenBank/DDBJ databases">
        <title>A draft genome for the cacao thread blight pathogen Marasmius crinis-equi.</title>
        <authorList>
            <person name="Cohen S.P."/>
            <person name="Baruah I.K."/>
            <person name="Amoako-Attah I."/>
            <person name="Bukari Y."/>
            <person name="Meinhardt L.W."/>
            <person name="Bailey B.A."/>
        </authorList>
    </citation>
    <scope>NUCLEOTIDE SEQUENCE [LARGE SCALE GENOMIC DNA]</scope>
    <source>
        <strain evidence="1 2">GH-76</strain>
    </source>
</reference>
<gene>
    <name evidence="1" type="ORF">V5O48_018929</name>
</gene>
<evidence type="ECO:0000313" key="1">
    <source>
        <dbReference type="EMBL" id="KAL0563148.1"/>
    </source>
</evidence>
<comment type="caution">
    <text evidence="1">The sequence shown here is derived from an EMBL/GenBank/DDBJ whole genome shotgun (WGS) entry which is preliminary data.</text>
</comment>
<name>A0ABR3EJW4_9AGAR</name>
<dbReference type="Gene3D" id="3.50.50.60">
    <property type="entry name" value="FAD/NAD(P)-binding domain"/>
    <property type="match status" value="1"/>
</dbReference>
<keyword evidence="2" id="KW-1185">Reference proteome</keyword>
<evidence type="ECO:0000313" key="2">
    <source>
        <dbReference type="Proteomes" id="UP001465976"/>
    </source>
</evidence>
<organism evidence="1 2">
    <name type="scientific">Marasmius crinis-equi</name>
    <dbReference type="NCBI Taxonomy" id="585013"/>
    <lineage>
        <taxon>Eukaryota</taxon>
        <taxon>Fungi</taxon>
        <taxon>Dikarya</taxon>
        <taxon>Basidiomycota</taxon>
        <taxon>Agaricomycotina</taxon>
        <taxon>Agaricomycetes</taxon>
        <taxon>Agaricomycetidae</taxon>
        <taxon>Agaricales</taxon>
        <taxon>Marasmiineae</taxon>
        <taxon>Marasmiaceae</taxon>
        <taxon>Marasmius</taxon>
    </lineage>
</organism>
<proteinExistence type="predicted"/>
<dbReference type="Proteomes" id="UP001465976">
    <property type="component" value="Unassembled WGS sequence"/>
</dbReference>
<sequence>SVTSGYNYPPLNNTQDSQVVNVTRTPSPTLIQAGLLILELGRYELFYETVWQPKYSAVRYTNGVPEEFAVPMSQWLQKNGYQVLPVVVKAAMALAGYDDFEKVAAIYGLQFLPPDILAYFSNVGEVNFVDFHAVMVHYASTLKGKVLTSTTVTQVDRNGDSPVVSYVSSTDGTLQTQTCSHVVLAFPPLIEALTGPSALDKPTNNSGIHIPDLSSDEQAVFSKVGMTAYLSGAITAKSVPVNTTYSQLPPKNIGQPILATKSFPNSDVLTTYSWGPSNPYGRSNFTADKAIPLLKQTYSHIDFGAAANTTNVRVDIKDEDIREFRAWDYFPRFQPEDLKAGIYNKFNKVQGYKKTYWVSGLNSFELVEFAIRGGKDIAKTFF</sequence>